<dbReference type="RefSeq" id="WP_345527589.1">
    <property type="nucleotide sequence ID" value="NZ_BAABKN010000019.1"/>
</dbReference>
<accession>A0ABP8Z073</accession>
<comment type="similarity">
    <text evidence="1">Belongs to the NAD(P)H dehydrogenase (quinone) family.</text>
</comment>
<dbReference type="Proteomes" id="UP001499882">
    <property type="component" value="Unassembled WGS sequence"/>
</dbReference>
<protein>
    <recommendedName>
        <fullName evidence="4">Flavodoxin-like fold domain-containing protein</fullName>
    </recommendedName>
</protein>
<dbReference type="PANTHER" id="PTHR10204:SF34">
    <property type="entry name" value="NAD(P)H DEHYDROGENASE [QUINONE] 1 ISOFORM 1"/>
    <property type="match status" value="1"/>
</dbReference>
<dbReference type="SUPFAM" id="SSF52218">
    <property type="entry name" value="Flavoproteins"/>
    <property type="match status" value="1"/>
</dbReference>
<sequence>MHLLTVFSHPFRDSYVGAVMDRFHEPFVELGHSVDLLDLQAEGFDPRFSQTDHEHYFRGGPIDAGVAQMQRRVEAADRLALVFPVYWWSMPALMKGWVERVFTGGWAHRRAASEPGLLPVPTLILGVAGSTERSYAKYGYREAMRAQLDMGVFSYCRLDDVETRLIFDVESERNTEQREAGLVLAHEIGAGFAAPDREPRRARAEYFAARERPGEHTRADEGLGLAQSMSTSD</sequence>
<evidence type="ECO:0000313" key="6">
    <source>
        <dbReference type="Proteomes" id="UP001499882"/>
    </source>
</evidence>
<dbReference type="EMBL" id="BAABKN010000019">
    <property type="protein sequence ID" value="GAA4742977.1"/>
    <property type="molecule type" value="Genomic_DNA"/>
</dbReference>
<name>A0ABP8Z073_9ACTN</name>
<comment type="caution">
    <text evidence="5">The sequence shown here is derived from an EMBL/GenBank/DDBJ whole genome shotgun (WGS) entry which is preliminary data.</text>
</comment>
<feature type="domain" description="Flavodoxin-like fold" evidence="4">
    <location>
        <begin position="1"/>
        <end position="179"/>
    </location>
</feature>
<evidence type="ECO:0000256" key="3">
    <source>
        <dbReference type="SAM" id="MobiDB-lite"/>
    </source>
</evidence>
<organism evidence="5 6">
    <name type="scientific">Nocardioides endophyticus</name>
    <dbReference type="NCBI Taxonomy" id="1353775"/>
    <lineage>
        <taxon>Bacteria</taxon>
        <taxon>Bacillati</taxon>
        <taxon>Actinomycetota</taxon>
        <taxon>Actinomycetes</taxon>
        <taxon>Propionibacteriales</taxon>
        <taxon>Nocardioidaceae</taxon>
        <taxon>Nocardioides</taxon>
    </lineage>
</organism>
<evidence type="ECO:0000313" key="5">
    <source>
        <dbReference type="EMBL" id="GAA4742977.1"/>
    </source>
</evidence>
<feature type="region of interest" description="Disordered" evidence="3">
    <location>
        <begin position="209"/>
        <end position="233"/>
    </location>
</feature>
<reference evidence="6" key="1">
    <citation type="journal article" date="2019" name="Int. J. Syst. Evol. Microbiol.">
        <title>The Global Catalogue of Microorganisms (GCM) 10K type strain sequencing project: providing services to taxonomists for standard genome sequencing and annotation.</title>
        <authorList>
            <consortium name="The Broad Institute Genomics Platform"/>
            <consortium name="The Broad Institute Genome Sequencing Center for Infectious Disease"/>
            <person name="Wu L."/>
            <person name="Ma J."/>
        </authorList>
    </citation>
    <scope>NUCLEOTIDE SEQUENCE [LARGE SCALE GENOMIC DNA]</scope>
    <source>
        <strain evidence="6">JCM 18532</strain>
    </source>
</reference>
<keyword evidence="6" id="KW-1185">Reference proteome</keyword>
<dbReference type="InterPro" id="IPR029039">
    <property type="entry name" value="Flavoprotein-like_sf"/>
</dbReference>
<evidence type="ECO:0000259" key="4">
    <source>
        <dbReference type="Pfam" id="PF02525"/>
    </source>
</evidence>
<dbReference type="InterPro" id="IPR051545">
    <property type="entry name" value="NAD(P)H_dehydrogenase_qn"/>
</dbReference>
<gene>
    <name evidence="5" type="ORF">GCM10023350_29610</name>
</gene>
<evidence type="ECO:0000256" key="1">
    <source>
        <dbReference type="ARBA" id="ARBA00006252"/>
    </source>
</evidence>
<dbReference type="InterPro" id="IPR003680">
    <property type="entry name" value="Flavodoxin_fold"/>
</dbReference>
<proteinExistence type="inferred from homology"/>
<dbReference type="Pfam" id="PF02525">
    <property type="entry name" value="Flavodoxin_2"/>
    <property type="match status" value="1"/>
</dbReference>
<feature type="compositionally biased region" description="Basic and acidic residues" evidence="3">
    <location>
        <begin position="209"/>
        <end position="221"/>
    </location>
</feature>
<evidence type="ECO:0000256" key="2">
    <source>
        <dbReference type="ARBA" id="ARBA00023002"/>
    </source>
</evidence>
<dbReference type="PANTHER" id="PTHR10204">
    <property type="entry name" value="NAD P H OXIDOREDUCTASE-RELATED"/>
    <property type="match status" value="1"/>
</dbReference>
<keyword evidence="2" id="KW-0560">Oxidoreductase</keyword>
<dbReference type="Gene3D" id="3.40.50.360">
    <property type="match status" value="1"/>
</dbReference>